<dbReference type="Pfam" id="PF06985">
    <property type="entry name" value="HET"/>
    <property type="match status" value="1"/>
</dbReference>
<dbReference type="Proteomes" id="UP001056012">
    <property type="component" value="Chromosome 1"/>
</dbReference>
<feature type="compositionally biased region" description="Polar residues" evidence="1">
    <location>
        <begin position="94"/>
        <end position="113"/>
    </location>
</feature>
<proteinExistence type="predicted"/>
<protein>
    <submittedName>
        <fullName evidence="3">HET-domain-containing protein</fullName>
    </submittedName>
</protein>
<evidence type="ECO:0000259" key="2">
    <source>
        <dbReference type="Pfam" id="PF06985"/>
    </source>
</evidence>
<feature type="compositionally biased region" description="Basic and acidic residues" evidence="1">
    <location>
        <begin position="70"/>
        <end position="80"/>
    </location>
</feature>
<feature type="domain" description="Heterokaryon incompatibility" evidence="2">
    <location>
        <begin position="370"/>
        <end position="519"/>
    </location>
</feature>
<dbReference type="EMBL" id="CP089274">
    <property type="protein sequence ID" value="USP72888.1"/>
    <property type="molecule type" value="Genomic_DNA"/>
</dbReference>
<accession>A0A9Q8Z2S0</accession>
<sequence length="830" mass="92485">MEKYGLPKGLVWQAGPRMGGRDMDEEEVLEMLKSWEQVEEVLVRTDPAARADRYGPSGPPRNSNRTPKKPAIDVEFHEVEETGPGVSPLENHVDSSGQRSKPPNNSRQLFVFGSSKTPPTSAFTFGQSQPSNSGPSSEFSFGCENAIAQAVQPYRYCGFCKVILKKARAIRMRPPGCTSTGFGIHIEDGACDCCQDDSFSGQEVRDLFSRHLYTLESVRKSAQDGCHLCSMLIGRETVLDEPESDPESDFYGVAVSGKQSYDGPGNILLQKMISKEGGPITLRTIELSYGHKPKDLSASLQHTRTDSQPLYAMAKEWLRKCRENHDSCNKVTTRSGFLPTRLIKITAVGGDVISLKLCATSDLPNRNISYFALSHRWGGHSFSLVSKNYNSLLNDIPIDSLPQNFLDATQITSKMGFYYLWIDSLCIIQDSPVDKAREIPAMGEVYGNATLTIAALAAENSNGGCFKSRYPLSLVPALLRDGIPESRDRIWAVPEKSRGPSSNGDKRPPLHTRGWVVQERALAPRTLNFGADMVHWECIEGTADELSPLLHRDIHRLSSGAHIDMGLKSSLEMIRREAKAGLQYEDWSPFWWRIVREYTASNLTFNSDKWNAIAALAKQAEKVINKSSTPNRLFFGLWGRNLTEELMWKIRKPGKRIDPAEFKAPTWSWLSVDAAVVGQRFDFEKIDVRMAMAEADNKARLSFDGLGATNKAIIHGCIFDLELKFKRDREGNRIYEFQSVRGQGKAFSKDDYAFQWWPDTHLENSVGLAILPLVGGKRDGDGCSGLVVQPGDPAKLSWERVGCFKLIPVGRKCEGSTKHFDGKRETIILV</sequence>
<dbReference type="AlphaFoldDB" id="A0A9Q8Z2S0"/>
<name>A0A9Q8Z2S0_CURCL</name>
<evidence type="ECO:0000256" key="1">
    <source>
        <dbReference type="SAM" id="MobiDB-lite"/>
    </source>
</evidence>
<feature type="compositionally biased region" description="Basic and acidic residues" evidence="1">
    <location>
        <begin position="492"/>
        <end position="508"/>
    </location>
</feature>
<evidence type="ECO:0000313" key="3">
    <source>
        <dbReference type="EMBL" id="USP72888.1"/>
    </source>
</evidence>
<dbReference type="VEuPathDB" id="FungiDB:yc1106_00162"/>
<feature type="compositionally biased region" description="Basic and acidic residues" evidence="1">
    <location>
        <begin position="43"/>
        <end position="53"/>
    </location>
</feature>
<feature type="region of interest" description="Disordered" evidence="1">
    <location>
        <begin position="43"/>
        <end position="113"/>
    </location>
</feature>
<evidence type="ECO:0000313" key="4">
    <source>
        <dbReference type="Proteomes" id="UP001056012"/>
    </source>
</evidence>
<feature type="region of interest" description="Disordered" evidence="1">
    <location>
        <begin position="1"/>
        <end position="20"/>
    </location>
</feature>
<dbReference type="InterPro" id="IPR010730">
    <property type="entry name" value="HET"/>
</dbReference>
<gene>
    <name evidence="3" type="ORF">yc1106_00162</name>
</gene>
<keyword evidence="4" id="KW-1185">Reference proteome</keyword>
<organism evidence="3 4">
    <name type="scientific">Curvularia clavata</name>
    <dbReference type="NCBI Taxonomy" id="95742"/>
    <lineage>
        <taxon>Eukaryota</taxon>
        <taxon>Fungi</taxon>
        <taxon>Dikarya</taxon>
        <taxon>Ascomycota</taxon>
        <taxon>Pezizomycotina</taxon>
        <taxon>Dothideomycetes</taxon>
        <taxon>Pleosporomycetidae</taxon>
        <taxon>Pleosporales</taxon>
        <taxon>Pleosporineae</taxon>
        <taxon>Pleosporaceae</taxon>
        <taxon>Curvularia</taxon>
    </lineage>
</organism>
<feature type="region of interest" description="Disordered" evidence="1">
    <location>
        <begin position="492"/>
        <end position="511"/>
    </location>
</feature>
<dbReference type="PANTHER" id="PTHR33112">
    <property type="entry name" value="DOMAIN PROTEIN, PUTATIVE-RELATED"/>
    <property type="match status" value="1"/>
</dbReference>
<dbReference type="PANTHER" id="PTHR33112:SF8">
    <property type="entry name" value="HETEROKARYON INCOMPATIBILITY DOMAIN-CONTAINING PROTEIN"/>
    <property type="match status" value="1"/>
</dbReference>
<dbReference type="OrthoDB" id="2958217at2759"/>
<reference evidence="3" key="1">
    <citation type="submission" date="2021-12" db="EMBL/GenBank/DDBJ databases">
        <title>Curvularia clavata genome.</title>
        <authorList>
            <person name="Cao Y."/>
        </authorList>
    </citation>
    <scope>NUCLEOTIDE SEQUENCE</scope>
    <source>
        <strain evidence="3">Yc1106</strain>
    </source>
</reference>